<evidence type="ECO:0000313" key="1">
    <source>
        <dbReference type="EMBL" id="SFF80605.1"/>
    </source>
</evidence>
<dbReference type="PANTHER" id="PTHR37017:SF11">
    <property type="entry name" value="ESTERASE_LIPASE_THIOESTERASE DOMAIN-CONTAINING PROTEIN"/>
    <property type="match status" value="1"/>
</dbReference>
<dbReference type="Gene3D" id="3.40.50.1820">
    <property type="entry name" value="alpha/beta hydrolase"/>
    <property type="match status" value="1"/>
</dbReference>
<accession>A0A1I2LMW0</accession>
<sequence>MNRRSLYRQCKPTVVLVHGAFADSTSWNRVVKKLERDGCPVAAVANPLRGLSSDAAYLKDLLVGTDASSR</sequence>
<dbReference type="EMBL" id="FONR01000012">
    <property type="protein sequence ID" value="SFF80605.1"/>
    <property type="molecule type" value="Genomic_DNA"/>
</dbReference>
<dbReference type="Proteomes" id="UP000181942">
    <property type="component" value="Unassembled WGS sequence"/>
</dbReference>
<organism evidence="1 2">
    <name type="scientific">Streptomyces mirabilis</name>
    <dbReference type="NCBI Taxonomy" id="68239"/>
    <lineage>
        <taxon>Bacteria</taxon>
        <taxon>Bacillati</taxon>
        <taxon>Actinomycetota</taxon>
        <taxon>Actinomycetes</taxon>
        <taxon>Kitasatosporales</taxon>
        <taxon>Streptomycetaceae</taxon>
        <taxon>Streptomyces</taxon>
    </lineage>
</organism>
<reference evidence="1 2" key="1">
    <citation type="submission" date="2016-10" db="EMBL/GenBank/DDBJ databases">
        <authorList>
            <person name="de Groot N.N."/>
        </authorList>
    </citation>
    <scope>NUCLEOTIDE SEQUENCE [LARGE SCALE GENOMIC DNA]</scope>
    <source>
        <strain evidence="1 2">OK461</strain>
    </source>
</reference>
<protein>
    <recommendedName>
        <fullName evidence="3">Alpha/beta hydrolase family protein</fullName>
    </recommendedName>
</protein>
<dbReference type="SUPFAM" id="SSF53474">
    <property type="entry name" value="alpha/beta-Hydrolases"/>
    <property type="match status" value="1"/>
</dbReference>
<evidence type="ECO:0008006" key="3">
    <source>
        <dbReference type="Google" id="ProtNLM"/>
    </source>
</evidence>
<gene>
    <name evidence="1" type="ORF">SAMN02787118_11295</name>
</gene>
<dbReference type="InterPro" id="IPR052897">
    <property type="entry name" value="Sec-Metab_Biosynth_Hydrolase"/>
</dbReference>
<dbReference type="AlphaFoldDB" id="A0A1I2LMW0"/>
<dbReference type="InterPro" id="IPR029058">
    <property type="entry name" value="AB_hydrolase_fold"/>
</dbReference>
<dbReference type="PANTHER" id="PTHR37017">
    <property type="entry name" value="AB HYDROLASE-1 DOMAIN-CONTAINING PROTEIN-RELATED"/>
    <property type="match status" value="1"/>
</dbReference>
<name>A0A1I2LMW0_9ACTN</name>
<proteinExistence type="predicted"/>
<evidence type="ECO:0000313" key="2">
    <source>
        <dbReference type="Proteomes" id="UP000181942"/>
    </source>
</evidence>